<dbReference type="InterPro" id="IPR001965">
    <property type="entry name" value="Znf_PHD"/>
</dbReference>
<gene>
    <name evidence="8" type="ORF">CTAYLR_002841</name>
</gene>
<dbReference type="InterPro" id="IPR013083">
    <property type="entry name" value="Znf_RING/FYVE/PHD"/>
</dbReference>
<dbReference type="Gene3D" id="2.30.30.140">
    <property type="match status" value="1"/>
</dbReference>
<dbReference type="PROSITE" id="PS50812">
    <property type="entry name" value="PWWP"/>
    <property type="match status" value="1"/>
</dbReference>
<accession>A0AAD7XIT1</accession>
<evidence type="ECO:0000313" key="8">
    <source>
        <dbReference type="EMBL" id="KAJ8599911.1"/>
    </source>
</evidence>
<dbReference type="SMART" id="SM00249">
    <property type="entry name" value="PHD"/>
    <property type="match status" value="1"/>
</dbReference>
<feature type="compositionally biased region" description="Low complexity" evidence="5">
    <location>
        <begin position="345"/>
        <end position="355"/>
    </location>
</feature>
<dbReference type="SUPFAM" id="SSF57903">
    <property type="entry name" value="FYVE/PHD zinc finger"/>
    <property type="match status" value="1"/>
</dbReference>
<dbReference type="PANTHER" id="PTHR24102">
    <property type="entry name" value="PHD FINGER PROTEIN"/>
    <property type="match status" value="1"/>
</dbReference>
<feature type="region of interest" description="Disordered" evidence="5">
    <location>
        <begin position="223"/>
        <end position="250"/>
    </location>
</feature>
<dbReference type="InterPro" id="IPR000313">
    <property type="entry name" value="PWWP_dom"/>
</dbReference>
<sequence length="415" mass="46780">MVVGRPSAPPAPPLEAEEDLWAEEEEEEEEEDGWGSVVCCVCSDGGDAAHLIECDAGCGRWWHTRCVDPPLPAVPRGRWACPRCCEKRDDPRPELARIGDIVFAKFEQFPWWPARVISFGKSQIGLVSAEVPRRGNLTGRSVAVDFVARDLEGQVDALRIVPFSVGLETLGNWGAANRGNAAVDPSCTSELFEKAVAEALEDAAERDAAIFRLTVPQAKKRFQKKDVVVSRDNNNTSSKKTAERSSADEARRWVGAMRRHGVDMETAAAVATSRLGWSKQRADDLVRRVYDEPPLRRRPAPDEPPTTGRRTDDDGEPFYERKFKIGDRPTKRQQAMMISSASDLQQQQQQQQQQQPHHHHHHHPNTTSVVLLRNKSDTCRRRREKKRKTISPEEEEEDDDDDDDDDDDFEEEASD</sequence>
<dbReference type="GO" id="GO:0008270">
    <property type="term" value="F:zinc ion binding"/>
    <property type="evidence" value="ECO:0007669"/>
    <property type="project" value="UniProtKB-KW"/>
</dbReference>
<name>A0AAD7XIT1_9STRA</name>
<evidence type="ECO:0000259" key="7">
    <source>
        <dbReference type="PROSITE" id="PS50812"/>
    </source>
</evidence>
<dbReference type="Gene3D" id="3.30.40.10">
    <property type="entry name" value="Zinc/RING finger domain, C3HC4 (zinc finger)"/>
    <property type="match status" value="1"/>
</dbReference>
<evidence type="ECO:0000313" key="9">
    <source>
        <dbReference type="Proteomes" id="UP001230188"/>
    </source>
</evidence>
<dbReference type="Proteomes" id="UP001230188">
    <property type="component" value="Unassembled WGS sequence"/>
</dbReference>
<evidence type="ECO:0000256" key="1">
    <source>
        <dbReference type="ARBA" id="ARBA00022723"/>
    </source>
</evidence>
<dbReference type="PROSITE" id="PS50016">
    <property type="entry name" value="ZF_PHD_2"/>
    <property type="match status" value="1"/>
</dbReference>
<feature type="compositionally biased region" description="Basic residues" evidence="5">
    <location>
        <begin position="380"/>
        <end position="389"/>
    </location>
</feature>
<evidence type="ECO:0000256" key="5">
    <source>
        <dbReference type="SAM" id="MobiDB-lite"/>
    </source>
</evidence>
<dbReference type="AlphaFoldDB" id="A0AAD7XIT1"/>
<evidence type="ECO:0000259" key="6">
    <source>
        <dbReference type="PROSITE" id="PS50016"/>
    </source>
</evidence>
<dbReference type="Pfam" id="PF00628">
    <property type="entry name" value="PHD"/>
    <property type="match status" value="1"/>
</dbReference>
<feature type="compositionally biased region" description="Polar residues" evidence="5">
    <location>
        <begin position="332"/>
        <end position="344"/>
    </location>
</feature>
<dbReference type="EMBL" id="JAQMWT010000533">
    <property type="protein sequence ID" value="KAJ8599911.1"/>
    <property type="molecule type" value="Genomic_DNA"/>
</dbReference>
<dbReference type="CDD" id="cd05162">
    <property type="entry name" value="PWWP"/>
    <property type="match status" value="1"/>
</dbReference>
<feature type="compositionally biased region" description="Acidic residues" evidence="5">
    <location>
        <begin position="392"/>
        <end position="415"/>
    </location>
</feature>
<protein>
    <submittedName>
        <fullName evidence="8">Uncharacterized protein</fullName>
    </submittedName>
</protein>
<comment type="caution">
    <text evidence="8">The sequence shown here is derived from an EMBL/GenBank/DDBJ whole genome shotgun (WGS) entry which is preliminary data.</text>
</comment>
<feature type="compositionally biased region" description="Basic and acidic residues" evidence="5">
    <location>
        <begin position="288"/>
        <end position="301"/>
    </location>
</feature>
<dbReference type="Pfam" id="PF00855">
    <property type="entry name" value="PWWP"/>
    <property type="match status" value="1"/>
</dbReference>
<dbReference type="SUPFAM" id="SSF63748">
    <property type="entry name" value="Tudor/PWWP/MBT"/>
    <property type="match status" value="1"/>
</dbReference>
<feature type="compositionally biased region" description="Acidic residues" evidence="5">
    <location>
        <begin position="15"/>
        <end position="32"/>
    </location>
</feature>
<keyword evidence="1" id="KW-0479">Metal-binding</keyword>
<feature type="region of interest" description="Disordered" evidence="5">
    <location>
        <begin position="288"/>
        <end position="415"/>
    </location>
</feature>
<feature type="domain" description="PWWP" evidence="7">
    <location>
        <begin position="98"/>
        <end position="166"/>
    </location>
</feature>
<dbReference type="InterPro" id="IPR019787">
    <property type="entry name" value="Znf_PHD-finger"/>
</dbReference>
<evidence type="ECO:0000256" key="4">
    <source>
        <dbReference type="PROSITE-ProRule" id="PRU00146"/>
    </source>
</evidence>
<dbReference type="PANTHER" id="PTHR24102:SF28">
    <property type="entry name" value="PHD-TYPE DOMAIN-CONTAINING PROTEIN"/>
    <property type="match status" value="1"/>
</dbReference>
<evidence type="ECO:0000256" key="3">
    <source>
        <dbReference type="ARBA" id="ARBA00022833"/>
    </source>
</evidence>
<organism evidence="8 9">
    <name type="scientific">Chrysophaeum taylorii</name>
    <dbReference type="NCBI Taxonomy" id="2483200"/>
    <lineage>
        <taxon>Eukaryota</taxon>
        <taxon>Sar</taxon>
        <taxon>Stramenopiles</taxon>
        <taxon>Ochrophyta</taxon>
        <taxon>Pelagophyceae</taxon>
        <taxon>Pelagomonadales</taxon>
        <taxon>Pelagomonadaceae</taxon>
        <taxon>Chrysophaeum</taxon>
    </lineage>
</organism>
<feature type="compositionally biased region" description="Basic and acidic residues" evidence="5">
    <location>
        <begin position="318"/>
        <end position="330"/>
    </location>
</feature>
<reference evidence="8" key="1">
    <citation type="submission" date="2023-01" db="EMBL/GenBank/DDBJ databases">
        <title>Metagenome sequencing of chrysophaentin producing Chrysophaeum taylorii.</title>
        <authorList>
            <person name="Davison J."/>
            <person name="Bewley C."/>
        </authorList>
    </citation>
    <scope>NUCLEOTIDE SEQUENCE</scope>
    <source>
        <strain evidence="8">NIES-1699</strain>
    </source>
</reference>
<proteinExistence type="predicted"/>
<feature type="region of interest" description="Disordered" evidence="5">
    <location>
        <begin position="1"/>
        <end position="32"/>
    </location>
</feature>
<feature type="compositionally biased region" description="Basic and acidic residues" evidence="5">
    <location>
        <begin position="240"/>
        <end position="250"/>
    </location>
</feature>
<keyword evidence="9" id="KW-1185">Reference proteome</keyword>
<feature type="domain" description="PHD-type" evidence="6">
    <location>
        <begin position="36"/>
        <end position="87"/>
    </location>
</feature>
<dbReference type="InterPro" id="IPR011011">
    <property type="entry name" value="Znf_FYVE_PHD"/>
</dbReference>
<keyword evidence="3" id="KW-0862">Zinc</keyword>
<evidence type="ECO:0000256" key="2">
    <source>
        <dbReference type="ARBA" id="ARBA00022771"/>
    </source>
</evidence>
<dbReference type="InterPro" id="IPR019786">
    <property type="entry name" value="Zinc_finger_PHD-type_CS"/>
</dbReference>
<dbReference type="PROSITE" id="PS01359">
    <property type="entry name" value="ZF_PHD_1"/>
    <property type="match status" value="1"/>
</dbReference>
<keyword evidence="2 4" id="KW-0863">Zinc-finger</keyword>